<feature type="compositionally biased region" description="Low complexity" evidence="4">
    <location>
        <begin position="716"/>
        <end position="728"/>
    </location>
</feature>
<dbReference type="GO" id="GO:0006623">
    <property type="term" value="P:protein targeting to vacuole"/>
    <property type="evidence" value="ECO:0007669"/>
    <property type="project" value="TreeGrafter"/>
</dbReference>
<organism evidence="6 7">
    <name type="scientific">Seminavis robusta</name>
    <dbReference type="NCBI Taxonomy" id="568900"/>
    <lineage>
        <taxon>Eukaryota</taxon>
        <taxon>Sar</taxon>
        <taxon>Stramenopiles</taxon>
        <taxon>Ochrophyta</taxon>
        <taxon>Bacillariophyta</taxon>
        <taxon>Bacillariophyceae</taxon>
        <taxon>Bacillariophycidae</taxon>
        <taxon>Naviculales</taxon>
        <taxon>Naviculaceae</taxon>
        <taxon>Seminavis</taxon>
    </lineage>
</organism>
<dbReference type="Gene3D" id="1.10.510.10">
    <property type="entry name" value="Transferase(Phosphotransferase) domain 1"/>
    <property type="match status" value="1"/>
</dbReference>
<dbReference type="InterPro" id="IPR016024">
    <property type="entry name" value="ARM-type_fold"/>
</dbReference>
<protein>
    <submittedName>
        <fullName evidence="6">Phosphoinositide 3-kinase regulatory subunit 4</fullName>
    </submittedName>
</protein>
<keyword evidence="1" id="KW-0723">Serine/threonine-protein kinase</keyword>
<dbReference type="SUPFAM" id="SSF56112">
    <property type="entry name" value="Protein kinase-like (PK-like)"/>
    <property type="match status" value="1"/>
</dbReference>
<feature type="region of interest" description="Disordered" evidence="4">
    <location>
        <begin position="458"/>
        <end position="490"/>
    </location>
</feature>
<keyword evidence="7" id="KW-1185">Reference proteome</keyword>
<dbReference type="InterPro" id="IPR011009">
    <property type="entry name" value="Kinase-like_dom_sf"/>
</dbReference>
<dbReference type="PANTHER" id="PTHR17583">
    <property type="entry name" value="PHOSPHOINOSITIDE 3-KINASE REGULATORY SUBUNIT 4"/>
    <property type="match status" value="1"/>
</dbReference>
<dbReference type="GO" id="GO:0045324">
    <property type="term" value="P:late endosome to vacuole transport"/>
    <property type="evidence" value="ECO:0007669"/>
    <property type="project" value="InterPro"/>
</dbReference>
<evidence type="ECO:0000313" key="6">
    <source>
        <dbReference type="EMBL" id="CAB9519922.1"/>
    </source>
</evidence>
<dbReference type="Proteomes" id="UP001153069">
    <property type="component" value="Unassembled WGS sequence"/>
</dbReference>
<reference evidence="6" key="1">
    <citation type="submission" date="2020-06" db="EMBL/GenBank/DDBJ databases">
        <authorList>
            <consortium name="Plant Systems Biology data submission"/>
        </authorList>
    </citation>
    <scope>NUCLEOTIDE SEQUENCE</scope>
    <source>
        <strain evidence="6">D6</strain>
    </source>
</reference>
<feature type="region of interest" description="Disordered" evidence="4">
    <location>
        <begin position="1"/>
        <end position="20"/>
    </location>
</feature>
<keyword evidence="3" id="KW-0677">Repeat</keyword>
<proteinExistence type="predicted"/>
<dbReference type="InterPro" id="IPR000719">
    <property type="entry name" value="Prot_kinase_dom"/>
</dbReference>
<accession>A0A9N8EED2</accession>
<feature type="region of interest" description="Disordered" evidence="4">
    <location>
        <begin position="716"/>
        <end position="789"/>
    </location>
</feature>
<dbReference type="GO" id="GO:0034271">
    <property type="term" value="C:phosphatidylinositol 3-kinase complex, class III, type I"/>
    <property type="evidence" value="ECO:0007669"/>
    <property type="project" value="TreeGrafter"/>
</dbReference>
<dbReference type="AlphaFoldDB" id="A0A9N8EED2"/>
<evidence type="ECO:0000259" key="5">
    <source>
        <dbReference type="PROSITE" id="PS50011"/>
    </source>
</evidence>
<comment type="caution">
    <text evidence="6">The sequence shown here is derived from an EMBL/GenBank/DDBJ whole genome shotgun (WGS) entry which is preliminary data.</text>
</comment>
<dbReference type="PANTHER" id="PTHR17583:SF0">
    <property type="entry name" value="PHOSPHOINOSITIDE 3-KINASE REGULATORY SUBUNIT 4"/>
    <property type="match status" value="1"/>
</dbReference>
<dbReference type="GO" id="GO:0005770">
    <property type="term" value="C:late endosome"/>
    <property type="evidence" value="ECO:0007669"/>
    <property type="project" value="TreeGrafter"/>
</dbReference>
<gene>
    <name evidence="6" type="ORF">SEMRO_1058_G236430.1</name>
</gene>
<feature type="domain" description="Protein kinase" evidence="5">
    <location>
        <begin position="31"/>
        <end position="384"/>
    </location>
</feature>
<dbReference type="Pfam" id="PF22956">
    <property type="entry name" value="VPS15-like_hel"/>
    <property type="match status" value="1"/>
</dbReference>
<evidence type="ECO:0000256" key="2">
    <source>
        <dbReference type="ARBA" id="ARBA00022574"/>
    </source>
</evidence>
<keyword evidence="1" id="KW-0808">Transferase</keyword>
<dbReference type="GO" id="GO:0004674">
    <property type="term" value="F:protein serine/threonine kinase activity"/>
    <property type="evidence" value="ECO:0007669"/>
    <property type="project" value="UniProtKB-KW"/>
</dbReference>
<feature type="compositionally biased region" description="Polar residues" evidence="4">
    <location>
        <begin position="472"/>
        <end position="484"/>
    </location>
</feature>
<sequence length="927" mass="102132">MGAHHSTTSSGDPSDEEYPMDQHGVLSQYKVEHRLFPGSGRMMKTYQLKHKNNEATAVVKAMWIDISQLKQQLAEQHDELQRIKTALQEQPHVAPFTYWVHQTDFFASTAHNLLRQRQPVYLLRPHVYTTLSDRLASRPFFTAIEKLWMVHQILQALETMHQHKVCHGFLTTENVGLTSWNWVVLLDISSYKAHTQLPDDDPSEYLYYFQDHHHQQDATQHDDLTNTNTTSNNHPDGIHTNASMEGGSSKKVSRNREKRCYIAPERFVSSNTASTSETTTTTMTGNDANCFSKYNQLTPAMDIFSAGCVMMELWLNGDRALDLGDLLEYRRHKTLAPQSSLQRKLHKIESSALRAACKHMLHVDPQERLGAKAYLERLQAADALPQVMETCLEPLMGQVSNPQHAASLTPDARLALAAVHYETVLWETLGIRDVEGTQYLKRVLGGSLVELEQMMTGEQQQKGGATTPGEAASSNKPRATTPPTKYSPDDVQDLFAETESLLKKLEALELLDDNDAELPAALQPASSTTTATKNASKNNTQSTTTTEQTTKLATAPRSALCKSSLLIYLQLILANIRHVQRPASKLVALQMLTRLCDFCDSDEIRLQRMVPVSISLLQDQDSLVRASALKFLAHVVAQIQSFPPSDSKVFPQYIFKRVSPLLTDPSLVVRLAFCQSIAVLAETAQRFLDISHAVRLYEAIGAGSSSSAGVAAAATATSSATGDQGSTGKTKKTKTPTSPNVFSDDMAKLLGDDTASTTPKKKDESSKDAAASAGNNMQEGGFHGGNLGASPSGKTLINSTYQDELSALQETVSAWVIHITTDFSEYSSPIKQALLESKPVVTSNMAHSFGPQDAKTYGRSDEASRFREPHICGGGTKEVASRVIGAALLWCHSFTFALKRRSQSAKNPRLVPVNSQLRSVPRAMLVR</sequence>
<evidence type="ECO:0000256" key="1">
    <source>
        <dbReference type="ARBA" id="ARBA00022527"/>
    </source>
</evidence>
<evidence type="ECO:0000256" key="4">
    <source>
        <dbReference type="SAM" id="MobiDB-lite"/>
    </source>
</evidence>
<keyword evidence="2" id="KW-0853">WD repeat</keyword>
<feature type="region of interest" description="Disordered" evidence="4">
    <location>
        <begin position="221"/>
        <end position="255"/>
    </location>
</feature>
<dbReference type="SMART" id="SM00220">
    <property type="entry name" value="S_TKc"/>
    <property type="match status" value="1"/>
</dbReference>
<dbReference type="Gene3D" id="1.25.10.10">
    <property type="entry name" value="Leucine-rich Repeat Variant"/>
    <property type="match status" value="1"/>
</dbReference>
<dbReference type="InterPro" id="IPR055231">
    <property type="entry name" value="2AA_helical"/>
</dbReference>
<dbReference type="InterPro" id="IPR011989">
    <property type="entry name" value="ARM-like"/>
</dbReference>
<keyword evidence="1" id="KW-0418">Kinase</keyword>
<dbReference type="GO" id="GO:0034272">
    <property type="term" value="C:phosphatidylinositol 3-kinase complex, class III, type II"/>
    <property type="evidence" value="ECO:0007669"/>
    <property type="project" value="TreeGrafter"/>
</dbReference>
<feature type="compositionally biased region" description="Polar residues" evidence="4">
    <location>
        <begin position="1"/>
        <end position="12"/>
    </location>
</feature>
<dbReference type="SUPFAM" id="SSF48371">
    <property type="entry name" value="ARM repeat"/>
    <property type="match status" value="1"/>
</dbReference>
<dbReference type="EMBL" id="CAICTM010001056">
    <property type="protein sequence ID" value="CAB9519922.1"/>
    <property type="molecule type" value="Genomic_DNA"/>
</dbReference>
<dbReference type="OrthoDB" id="242910at2759"/>
<dbReference type="PROSITE" id="PS50011">
    <property type="entry name" value="PROTEIN_KINASE_DOM"/>
    <property type="match status" value="1"/>
</dbReference>
<dbReference type="GO" id="GO:0005524">
    <property type="term" value="F:ATP binding"/>
    <property type="evidence" value="ECO:0007669"/>
    <property type="project" value="InterPro"/>
</dbReference>
<dbReference type="GO" id="GO:0071561">
    <property type="term" value="C:nucleus-vacuole junction"/>
    <property type="evidence" value="ECO:0007669"/>
    <property type="project" value="TreeGrafter"/>
</dbReference>
<evidence type="ECO:0000313" key="7">
    <source>
        <dbReference type="Proteomes" id="UP001153069"/>
    </source>
</evidence>
<evidence type="ECO:0000256" key="3">
    <source>
        <dbReference type="ARBA" id="ARBA00022737"/>
    </source>
</evidence>
<dbReference type="InterPro" id="IPR045162">
    <property type="entry name" value="Vps15-like"/>
</dbReference>
<dbReference type="GO" id="GO:0016236">
    <property type="term" value="P:macroautophagy"/>
    <property type="evidence" value="ECO:0007669"/>
    <property type="project" value="InterPro"/>
</dbReference>
<feature type="region of interest" description="Disordered" evidence="4">
    <location>
        <begin position="523"/>
        <end position="553"/>
    </location>
</feature>
<name>A0A9N8EED2_9STRA</name>